<reference evidence="1 2" key="1">
    <citation type="submission" date="2009-01" db="EMBL/GenBank/DDBJ databases">
        <authorList>
            <person name="Fulton L."/>
            <person name="Clifton S."/>
            <person name="Fulton B."/>
            <person name="Xu J."/>
            <person name="Minx P."/>
            <person name="Pepin K.H."/>
            <person name="Johnson M."/>
            <person name="Bhonagiri V."/>
            <person name="Nash W.E."/>
            <person name="Mardis E.R."/>
            <person name="Wilson R.K."/>
        </authorList>
    </citation>
    <scope>NUCLEOTIDE SEQUENCE [LARGE SCALE GENOMIC DNA]</scope>
    <source>
        <strain evidence="1 2">DSM 5476</strain>
    </source>
</reference>
<comment type="caution">
    <text evidence="1">The sequence shown here is derived from an EMBL/GenBank/DDBJ whole genome shotgun (WGS) entry which is preliminary data.</text>
</comment>
<dbReference type="AlphaFoldDB" id="C0EHH5"/>
<evidence type="ECO:0000313" key="2">
    <source>
        <dbReference type="Proteomes" id="UP000003340"/>
    </source>
</evidence>
<sequence length="285" mass="30829">MNEQQYRKAVNQIQADEALRERIEDGMVRAAEKGQQQRKPKQRWKAATAGVSAAALLLVCAVGVRFLLPKPQEDQTEPAASLAEIAQIPQYEYNGMLYEPAQQSMASMSDAGELLTEYEDGSALYRCKSAPSQATAVHKQGETYTLCQFVRLAEGHASGEQILSIFEGNGGITSLRVGSGLETELTGPEQIQQFTDAFSKLTFSDEPLFDHSVPDRISDGAVCHVVTLQPACTVTYANGISFTLSYERSNGLLEGLGSSFQPSEEIASLLELSSMAVVPPSSPNS</sequence>
<protein>
    <submittedName>
        <fullName evidence="1">Uncharacterized protein</fullName>
    </submittedName>
</protein>
<dbReference type="EMBL" id="ACEC01000115">
    <property type="protein sequence ID" value="EEG29099.1"/>
    <property type="molecule type" value="Genomic_DNA"/>
</dbReference>
<evidence type="ECO:0000313" key="1">
    <source>
        <dbReference type="EMBL" id="EEG29099.1"/>
    </source>
</evidence>
<keyword evidence="2" id="KW-1185">Reference proteome</keyword>
<name>C0EHH5_9FIRM</name>
<dbReference type="HOGENOM" id="CLU_975594_0_0_9"/>
<accession>C0EHH5</accession>
<dbReference type="Proteomes" id="UP000003340">
    <property type="component" value="Unassembled WGS sequence"/>
</dbReference>
<organism evidence="1 2">
    <name type="scientific">[Clostridium] methylpentosum DSM 5476</name>
    <dbReference type="NCBI Taxonomy" id="537013"/>
    <lineage>
        <taxon>Bacteria</taxon>
        <taxon>Bacillati</taxon>
        <taxon>Bacillota</taxon>
        <taxon>Clostridia</taxon>
        <taxon>Eubacteriales</taxon>
        <taxon>Oscillospiraceae</taxon>
        <taxon>Oscillospiraceae incertae sedis</taxon>
    </lineage>
</organism>
<reference evidence="1 2" key="2">
    <citation type="submission" date="2009-02" db="EMBL/GenBank/DDBJ databases">
        <title>Draft genome sequence of Clostridium methylpentosum (DSM 5476).</title>
        <authorList>
            <person name="Sudarsanam P."/>
            <person name="Ley R."/>
            <person name="Guruge J."/>
            <person name="Turnbaugh P.J."/>
            <person name="Mahowald M."/>
            <person name="Liep D."/>
            <person name="Gordon J."/>
        </authorList>
    </citation>
    <scope>NUCLEOTIDE SEQUENCE [LARGE SCALE GENOMIC DNA]</scope>
    <source>
        <strain evidence="1 2">DSM 5476</strain>
    </source>
</reference>
<dbReference type="STRING" id="537013.CLOSTMETH_03212"/>
<gene>
    <name evidence="1" type="ORF">CLOSTMETH_03212</name>
</gene>
<proteinExistence type="predicted"/>